<feature type="region of interest" description="Disordered" evidence="2">
    <location>
        <begin position="199"/>
        <end position="225"/>
    </location>
</feature>
<sequence>MPAFLRLPVHPLEEVHPNKGLGFLALGSSLHETLIRLKAQPDSFPNIDISYAPANPLGAPVILNLPANGLRLRFDGFEQTLRLIEVLDFGQIQLNYNNTEFVKLPESRGATTAGPTFRHIYHMMGPTFPGEYLPPASSSSKGLGSYILSYPGVAFSFPLQSSAWKPELDHVSLLSSSAALPAKSLAVYVGSSWQDVREGLLKPNPPSPRLAPSPHRSKDHRPDEIELVRIQGNGKLEMMRRSSPPMQMLLGGTTPQDLVMELGPPDAIYYKNDRRLSIHKTRRPSHQQSQPYGASPTSEDDMTDTDQSSTHSNANNSDDESDAAKVIRDNFHSSSECFYNYFHHGFDIFMSYPTDPSPPFPTSAPGDQERPRTSGRDHLVATKVILHGNVPGSYPFNRYRRVRWVIETGDPMDKNVILDSESPFVALSQHLQQIWKGAYGSDSEEISFQRGMVLNRGWGDSPGDSCELLGGWEESADTAKKEGSIGIGGPGSGNTKLFGFPGLVFEVLKNDAVSSLTVY</sequence>
<evidence type="ECO:0000256" key="1">
    <source>
        <dbReference type="ARBA" id="ARBA00024339"/>
    </source>
</evidence>
<proteinExistence type="inferred from homology"/>
<name>A0A8H3EEU1_9LECA</name>
<protein>
    <submittedName>
        <fullName evidence="3">Uncharacterized protein</fullName>
    </submittedName>
</protein>
<dbReference type="GO" id="GO:0043001">
    <property type="term" value="P:Golgi to plasma membrane protein transport"/>
    <property type="evidence" value="ECO:0007669"/>
    <property type="project" value="TreeGrafter"/>
</dbReference>
<dbReference type="Proteomes" id="UP000664521">
    <property type="component" value="Unassembled WGS sequence"/>
</dbReference>
<dbReference type="PANTHER" id="PTHR13465:SF2">
    <property type="entry name" value="PHAGOSOME ASSEMBLY FACTOR 1"/>
    <property type="match status" value="1"/>
</dbReference>
<dbReference type="Pfam" id="PF03676">
    <property type="entry name" value="PHAF1"/>
    <property type="match status" value="2"/>
</dbReference>
<gene>
    <name evidence="3" type="ORF">HETSPECPRED_005961</name>
</gene>
<keyword evidence="4" id="KW-1185">Reference proteome</keyword>
<evidence type="ECO:0000313" key="3">
    <source>
        <dbReference type="EMBL" id="CAF9905831.1"/>
    </source>
</evidence>
<dbReference type="EMBL" id="CAJPDS010000004">
    <property type="protein sequence ID" value="CAF9905831.1"/>
    <property type="molecule type" value="Genomic_DNA"/>
</dbReference>
<organism evidence="3 4">
    <name type="scientific">Heterodermia speciosa</name>
    <dbReference type="NCBI Taxonomy" id="116794"/>
    <lineage>
        <taxon>Eukaryota</taxon>
        <taxon>Fungi</taxon>
        <taxon>Dikarya</taxon>
        <taxon>Ascomycota</taxon>
        <taxon>Pezizomycotina</taxon>
        <taxon>Lecanoromycetes</taxon>
        <taxon>OSLEUM clade</taxon>
        <taxon>Lecanoromycetidae</taxon>
        <taxon>Caliciales</taxon>
        <taxon>Physciaceae</taxon>
        <taxon>Heterodermia</taxon>
    </lineage>
</organism>
<dbReference type="PANTHER" id="PTHR13465">
    <property type="entry name" value="UPF0183 PROTEIN"/>
    <property type="match status" value="1"/>
</dbReference>
<evidence type="ECO:0000256" key="2">
    <source>
        <dbReference type="SAM" id="MobiDB-lite"/>
    </source>
</evidence>
<dbReference type="GO" id="GO:0005802">
    <property type="term" value="C:trans-Golgi network"/>
    <property type="evidence" value="ECO:0007669"/>
    <property type="project" value="TreeGrafter"/>
</dbReference>
<dbReference type="OrthoDB" id="411211at2759"/>
<comment type="similarity">
    <text evidence="1">Belongs to the PHAF1 family.</text>
</comment>
<dbReference type="InterPro" id="IPR039156">
    <property type="entry name" value="PHAF1/BROMI"/>
</dbReference>
<dbReference type="InterPro" id="IPR005373">
    <property type="entry name" value="PHAF1"/>
</dbReference>
<dbReference type="AlphaFoldDB" id="A0A8H3EEU1"/>
<comment type="caution">
    <text evidence="3">The sequence shown here is derived from an EMBL/GenBank/DDBJ whole genome shotgun (WGS) entry which is preliminary data.</text>
</comment>
<evidence type="ECO:0000313" key="4">
    <source>
        <dbReference type="Proteomes" id="UP000664521"/>
    </source>
</evidence>
<accession>A0A8H3EEU1</accession>
<feature type="compositionally biased region" description="Polar residues" evidence="2">
    <location>
        <begin position="286"/>
        <end position="297"/>
    </location>
</feature>
<reference evidence="3" key="1">
    <citation type="submission" date="2021-03" db="EMBL/GenBank/DDBJ databases">
        <authorList>
            <person name="Tagirdzhanova G."/>
        </authorList>
    </citation>
    <scope>NUCLEOTIDE SEQUENCE</scope>
</reference>
<feature type="region of interest" description="Disordered" evidence="2">
    <location>
        <begin position="280"/>
        <end position="322"/>
    </location>
</feature>
<feature type="compositionally biased region" description="Polar residues" evidence="2">
    <location>
        <begin position="305"/>
        <end position="316"/>
    </location>
</feature>